<dbReference type="PANTHER" id="PTHR13228">
    <property type="entry name" value="CONSERVED OLIGOMERIC GOLGI COMPLEX COMPONENT 5"/>
    <property type="match status" value="1"/>
</dbReference>
<dbReference type="InterPro" id="IPR019465">
    <property type="entry name" value="Cog5"/>
</dbReference>
<evidence type="ECO:0000256" key="2">
    <source>
        <dbReference type="ARBA" id="ARBA00020974"/>
    </source>
</evidence>
<evidence type="ECO:0000256" key="4">
    <source>
        <dbReference type="ARBA" id="ARBA00023136"/>
    </source>
</evidence>
<dbReference type="GO" id="GO:0006891">
    <property type="term" value="P:intra-Golgi vesicle-mediated transport"/>
    <property type="evidence" value="ECO:0007669"/>
    <property type="project" value="InterPro"/>
</dbReference>
<dbReference type="EMBL" id="KV891919">
    <property type="protein sequence ID" value="OON22003.1"/>
    <property type="molecule type" value="Genomic_DNA"/>
</dbReference>
<feature type="domain" description="Conserved oligomeric Golgi complex subunit 5 N-terminal" evidence="5">
    <location>
        <begin position="10"/>
        <end position="131"/>
    </location>
</feature>
<keyword evidence="3" id="KW-0333">Golgi apparatus</keyword>
<sequence>MDEDELLTLFHSPQFDPNVYASSVFGVRKASEVLRLVNEKILSLDASIYQHVASHHKELLKRAKDIDQLHDVLQTTESKITNLSQSLTKLKHKVAAPYIALHTQIEQFRRLQRSCDLLRKISRAALLTKRIQSRLTDLSKSSAYVNELEQLFSSVDWEGIHTLESYKRSIEQSREDMISQAWNLIDTSHELAGQVQLGLGLQVFSKPLRALVVSILFWVNCQPYVDNELNDFVPTFHSVKVFHNLGMLPSVVCQLVERWQTEFDSILASAVDVDRLTQRVRSRQAGSPGGPVAAGPGRASLPNVGSQAAAFYVAIWTSLDGIMDKLERLTYHCRLLGVTLLKKRESSVNCSTIVRLSESTEPHPSLAELLLHDLVINWHGPDKVALRNTIVLLFASTNVETLQFKSPETLSDEDHMVPCERIAELEAQLRVNKGFLGWAAGRLSERLLKISEQSPQVKEALDCEYPKLLKLVIDLGRRVRQTQLHGSWNDSSCPTVGVFGADVVPACLLEAVKPFETAYLSKSLSRLFDQVSMAFSTSHSSVGLDAQELDGIVQSAGNELAYATVHYDLLCKVSRNISKVVALFATKVESLVAVGPDANQVMNPQTISQQNNINLINLLCSFGTQLGWTCTRRLRNLPVMQSARSEHGSSPLEAIFATLETRLNSMCISIFQPLLQSISDVIEELMSTMHGEDFACCQDEDVKPSCSLYMKQLQASASICFFSIALRQDFVSRARKQYLSGLSLPPSTDRAPSSVPKAGCFSCGDVALQSSVLPYMTRWIDMFLNNISLVRPVSEVGRIRLAADCVEFELAVSPLLSSATEGALVSFAPEACMKLRAFRPVLLADSDQILRAYMQQKTEPTLDIIQLPPSLVCQHLFSRAPDEIRSPHDTAGWSTTRYISWVLARSDESERLTFLRNGLAAYAHEVQIRQQRQYPAMYLVLRDFLQHFANQPLKADVIRKSDGLALQPPEIACT</sequence>
<dbReference type="GO" id="GO:0000139">
    <property type="term" value="C:Golgi membrane"/>
    <property type="evidence" value="ECO:0007669"/>
    <property type="project" value="UniProtKB-SubCell"/>
</dbReference>
<dbReference type="InterPro" id="IPR048485">
    <property type="entry name" value="COG5_helical"/>
</dbReference>
<name>A0A1S8X6B1_OPIVI</name>
<protein>
    <recommendedName>
        <fullName evidence="2">Conserved oligomeric Golgi complex subunit 5</fullName>
    </recommendedName>
</protein>
<proteinExistence type="predicted"/>
<evidence type="ECO:0000259" key="5">
    <source>
        <dbReference type="Pfam" id="PF10392"/>
    </source>
</evidence>
<dbReference type="InterPro" id="IPR049176">
    <property type="entry name" value="COG5_N"/>
</dbReference>
<evidence type="ECO:0000313" key="7">
    <source>
        <dbReference type="EMBL" id="OON22003.1"/>
    </source>
</evidence>
<dbReference type="Pfam" id="PF20649">
    <property type="entry name" value="COG5_C"/>
    <property type="match status" value="1"/>
</dbReference>
<dbReference type="Proteomes" id="UP000243686">
    <property type="component" value="Unassembled WGS sequence"/>
</dbReference>
<comment type="subcellular location">
    <subcellularLocation>
        <location evidence="1">Golgi apparatus membrane</location>
        <topology evidence="1">Peripheral membrane protein</topology>
    </subcellularLocation>
</comment>
<evidence type="ECO:0000256" key="1">
    <source>
        <dbReference type="ARBA" id="ARBA00004395"/>
    </source>
</evidence>
<keyword evidence="8" id="KW-1185">Reference proteome</keyword>
<dbReference type="Pfam" id="PF10392">
    <property type="entry name" value="COG5_N"/>
    <property type="match status" value="1"/>
</dbReference>
<feature type="domain" description="Conserved oligomeric Golgi complex subunit 5 helical" evidence="6">
    <location>
        <begin position="238"/>
        <end position="474"/>
    </location>
</feature>
<feature type="non-terminal residue" evidence="7">
    <location>
        <position position="974"/>
    </location>
</feature>
<evidence type="ECO:0000256" key="3">
    <source>
        <dbReference type="ARBA" id="ARBA00023034"/>
    </source>
</evidence>
<dbReference type="PANTHER" id="PTHR13228:SF3">
    <property type="entry name" value="CONSERVED OLIGOMERIC GOLGI COMPLEX SUBUNIT 5"/>
    <property type="match status" value="1"/>
</dbReference>
<evidence type="ECO:0000259" key="6">
    <source>
        <dbReference type="Pfam" id="PF20649"/>
    </source>
</evidence>
<accession>A0A1S8X6B1</accession>
<gene>
    <name evidence="7" type="ORF">X801_02102</name>
</gene>
<organism evidence="7 8">
    <name type="scientific">Opisthorchis viverrini</name>
    <name type="common">Southeast Asian liver fluke</name>
    <dbReference type="NCBI Taxonomy" id="6198"/>
    <lineage>
        <taxon>Eukaryota</taxon>
        <taxon>Metazoa</taxon>
        <taxon>Spiralia</taxon>
        <taxon>Lophotrochozoa</taxon>
        <taxon>Platyhelminthes</taxon>
        <taxon>Trematoda</taxon>
        <taxon>Digenea</taxon>
        <taxon>Opisthorchiida</taxon>
        <taxon>Opisthorchiata</taxon>
        <taxon>Opisthorchiidae</taxon>
        <taxon>Opisthorchis</taxon>
    </lineage>
</organism>
<reference evidence="7 8" key="1">
    <citation type="submission" date="2015-03" db="EMBL/GenBank/DDBJ databases">
        <title>Draft genome of the nematode, Opisthorchis viverrini.</title>
        <authorList>
            <person name="Mitreva M."/>
        </authorList>
    </citation>
    <scope>NUCLEOTIDE SEQUENCE [LARGE SCALE GENOMIC DNA]</scope>
    <source>
        <strain evidence="7">Khon Kaen</strain>
    </source>
</reference>
<dbReference type="AlphaFoldDB" id="A0A1S8X6B1"/>
<keyword evidence="4" id="KW-0472">Membrane</keyword>
<dbReference type="GO" id="GO:0017119">
    <property type="term" value="C:Golgi transport complex"/>
    <property type="evidence" value="ECO:0007669"/>
    <property type="project" value="InterPro"/>
</dbReference>
<evidence type="ECO:0000313" key="8">
    <source>
        <dbReference type="Proteomes" id="UP000243686"/>
    </source>
</evidence>